<accession>A0A915ILL9</accession>
<reference evidence="2" key="1">
    <citation type="submission" date="2022-11" db="UniProtKB">
        <authorList>
            <consortium name="WormBaseParasite"/>
        </authorList>
    </citation>
    <scope>IDENTIFICATION</scope>
</reference>
<name>A0A915ILL9_ROMCU</name>
<dbReference type="WBParaSite" id="nRc.2.0.1.t15077-RA">
    <property type="protein sequence ID" value="nRc.2.0.1.t15077-RA"/>
    <property type="gene ID" value="nRc.2.0.1.g15077"/>
</dbReference>
<evidence type="ECO:0000313" key="1">
    <source>
        <dbReference type="Proteomes" id="UP000887565"/>
    </source>
</evidence>
<keyword evidence="1" id="KW-1185">Reference proteome</keyword>
<protein>
    <submittedName>
        <fullName evidence="2">Uncharacterized protein</fullName>
    </submittedName>
</protein>
<evidence type="ECO:0000313" key="2">
    <source>
        <dbReference type="WBParaSite" id="nRc.2.0.1.t15077-RA"/>
    </source>
</evidence>
<dbReference type="AlphaFoldDB" id="A0A915ILL9"/>
<sequence length="140" mass="15673">MKVKRKTTYFLPLNTGFINTGKTTGKTQLIDNNLVTVKLIQYGPSGRILNRTDSKVDHLSIHEKFDADPFGDRETNNSDLAVIKSQKMISAMKPLILSNVELSDVSKCQVLENLWKCCLDDYCVTMDRWQGKSANGSANS</sequence>
<organism evidence="1 2">
    <name type="scientific">Romanomermis culicivorax</name>
    <name type="common">Nematode worm</name>
    <dbReference type="NCBI Taxonomy" id="13658"/>
    <lineage>
        <taxon>Eukaryota</taxon>
        <taxon>Metazoa</taxon>
        <taxon>Ecdysozoa</taxon>
        <taxon>Nematoda</taxon>
        <taxon>Enoplea</taxon>
        <taxon>Dorylaimia</taxon>
        <taxon>Mermithida</taxon>
        <taxon>Mermithoidea</taxon>
        <taxon>Mermithidae</taxon>
        <taxon>Romanomermis</taxon>
    </lineage>
</organism>
<dbReference type="Proteomes" id="UP000887565">
    <property type="component" value="Unplaced"/>
</dbReference>
<proteinExistence type="predicted"/>